<name>A0ACB9XHC3_CHAAC</name>
<proteinExistence type="predicted"/>
<comment type="caution">
    <text evidence="1">The sequence shown here is derived from an EMBL/GenBank/DDBJ whole genome shotgun (WGS) entry which is preliminary data.</text>
</comment>
<dbReference type="EMBL" id="CM043790">
    <property type="protein sequence ID" value="KAI4826001.1"/>
    <property type="molecule type" value="Genomic_DNA"/>
</dbReference>
<protein>
    <submittedName>
        <fullName evidence="1">Uncharacterized protein</fullName>
    </submittedName>
</protein>
<sequence length="746" mass="82211">MGSGWRKKSLHSEFPPGSENFIMDRPAGDEGNLPVYNIPDEEEVGEVRNAVEDEEDEEQKEDTEDYCNDSGSLSSEEEDEEQKEDTEDYCNDSDDGYADIACLSPLSQQFPPVNVWEALRQNFIPSFPPGHPCSFLLGVAPLEVSSPRLERPEEAPPSAPPRSGVFTPTTAGLVFSTKRIREDDSSDSAPSTLGLCCPMVPLLVTQCPPVSFWQTFRPFGVAPPDDSAPQVERPEAAPSSAPPSTSGLGFSTKRTWEEACRAEDYTYTLNSRPKPSSENSVIERPAGDEEAPPSAPPRSGAFSSTTPGLVSSTKRIREDDSSDSALSTSGPGFSTKRIREDDSRDSALSTLCLCCPMVPLSVQQRPPVSFWQTFRPFGVAPPDDSAPQVERPEAAPSSAPPTTSGLSTKRTWEEACWEEDFRDSPTTTSGVGLSTKRNRQEDFRDSPTPTSGLGLSTKRNRQEDFRDSPTTTSGLGLSTKRNRQEDFRDSPTTTSGLGLSTKRNRQEDFRDSPTPTSGLGLSTKRNRQEDFRDSPTTTSGLGLSTKRNRQEDFRDSPTTTSGLGLSTKRNRQEDFRDSPTTTSGLGLSTKRNRQEESPTPTSGVGLSTKRIREEDFRDLTPSSSGPWPPMDKRYRQDSCLCFWLLGVGHQPMTPERPSSTAARSQLSARPCEYSKDLHALHPSPRQPLLHPPAERKRSSPARPAQMKLLHLLLLLPCWWDREAPQSSTSVLRKQEGNMTLNDILNK</sequence>
<organism evidence="1 2">
    <name type="scientific">Chaenocephalus aceratus</name>
    <name type="common">Blackfin icefish</name>
    <name type="synonym">Chaenichthys aceratus</name>
    <dbReference type="NCBI Taxonomy" id="36190"/>
    <lineage>
        <taxon>Eukaryota</taxon>
        <taxon>Metazoa</taxon>
        <taxon>Chordata</taxon>
        <taxon>Craniata</taxon>
        <taxon>Vertebrata</taxon>
        <taxon>Euteleostomi</taxon>
        <taxon>Actinopterygii</taxon>
        <taxon>Neopterygii</taxon>
        <taxon>Teleostei</taxon>
        <taxon>Neoteleostei</taxon>
        <taxon>Acanthomorphata</taxon>
        <taxon>Eupercaria</taxon>
        <taxon>Perciformes</taxon>
        <taxon>Notothenioidei</taxon>
        <taxon>Channichthyidae</taxon>
        <taxon>Chaenocephalus</taxon>
    </lineage>
</organism>
<keyword evidence="2" id="KW-1185">Reference proteome</keyword>
<gene>
    <name evidence="1" type="ORF">KUCAC02_021660</name>
</gene>
<evidence type="ECO:0000313" key="1">
    <source>
        <dbReference type="EMBL" id="KAI4826001.1"/>
    </source>
</evidence>
<accession>A0ACB9XHC3</accession>
<dbReference type="Proteomes" id="UP001057452">
    <property type="component" value="Chromosome 6"/>
</dbReference>
<evidence type="ECO:0000313" key="2">
    <source>
        <dbReference type="Proteomes" id="UP001057452"/>
    </source>
</evidence>
<reference evidence="1" key="1">
    <citation type="submission" date="2022-05" db="EMBL/GenBank/DDBJ databases">
        <title>Chromosome-level genome of Chaenocephalus aceratus.</title>
        <authorList>
            <person name="Park H."/>
        </authorList>
    </citation>
    <scope>NUCLEOTIDE SEQUENCE</scope>
    <source>
        <strain evidence="1">KU_202001</strain>
    </source>
</reference>